<keyword evidence="7" id="KW-1185">Reference proteome</keyword>
<accession>A0A1W0WT08</accession>
<feature type="transmembrane region" description="Helical" evidence="3">
    <location>
        <begin position="33"/>
        <end position="59"/>
    </location>
</feature>
<protein>
    <submittedName>
        <fullName evidence="6">Uncharacterized protein</fullName>
    </submittedName>
</protein>
<dbReference type="CDD" id="cd00136">
    <property type="entry name" value="PDZ_canonical"/>
    <property type="match status" value="1"/>
</dbReference>
<keyword evidence="3" id="KW-0812">Transmembrane</keyword>
<feature type="compositionally biased region" description="Polar residues" evidence="2">
    <location>
        <begin position="581"/>
        <end position="592"/>
    </location>
</feature>
<feature type="compositionally biased region" description="Gly residues" evidence="2">
    <location>
        <begin position="278"/>
        <end position="287"/>
    </location>
</feature>
<dbReference type="Gene3D" id="2.40.10.10">
    <property type="entry name" value="Trypsin-like serine proteases"/>
    <property type="match status" value="2"/>
</dbReference>
<feature type="region of interest" description="Disordered" evidence="2">
    <location>
        <begin position="277"/>
        <end position="522"/>
    </location>
</feature>
<dbReference type="InterPro" id="IPR001478">
    <property type="entry name" value="PDZ"/>
</dbReference>
<feature type="compositionally biased region" description="Polar residues" evidence="2">
    <location>
        <begin position="291"/>
        <end position="308"/>
    </location>
</feature>
<evidence type="ECO:0000259" key="5">
    <source>
        <dbReference type="PROSITE" id="PS50240"/>
    </source>
</evidence>
<feature type="compositionally biased region" description="Acidic residues" evidence="2">
    <location>
        <begin position="438"/>
        <end position="447"/>
    </location>
</feature>
<dbReference type="PANTHER" id="PTHR24253:SF153">
    <property type="entry name" value="SERINE PROTEASE HEPSIN"/>
    <property type="match status" value="1"/>
</dbReference>
<dbReference type="OrthoDB" id="447516at2759"/>
<evidence type="ECO:0000256" key="3">
    <source>
        <dbReference type="SAM" id="Phobius"/>
    </source>
</evidence>
<proteinExistence type="predicted"/>
<feature type="compositionally biased region" description="Low complexity" evidence="2">
    <location>
        <begin position="1113"/>
        <end position="1130"/>
    </location>
</feature>
<dbReference type="Pfam" id="PF00089">
    <property type="entry name" value="Trypsin"/>
    <property type="match status" value="1"/>
</dbReference>
<feature type="region of interest" description="Disordered" evidence="2">
    <location>
        <begin position="1373"/>
        <end position="1407"/>
    </location>
</feature>
<dbReference type="InterPro" id="IPR036034">
    <property type="entry name" value="PDZ_sf"/>
</dbReference>
<feature type="compositionally biased region" description="Basic residues" evidence="2">
    <location>
        <begin position="134"/>
        <end position="144"/>
    </location>
</feature>
<dbReference type="Gene3D" id="2.30.42.10">
    <property type="match status" value="1"/>
</dbReference>
<keyword evidence="3" id="KW-0472">Membrane</keyword>
<dbReference type="Proteomes" id="UP000192578">
    <property type="component" value="Unassembled WGS sequence"/>
</dbReference>
<evidence type="ECO:0000256" key="1">
    <source>
        <dbReference type="ARBA" id="ARBA00023157"/>
    </source>
</evidence>
<organism evidence="6 7">
    <name type="scientific">Hypsibius exemplaris</name>
    <name type="common">Freshwater tardigrade</name>
    <dbReference type="NCBI Taxonomy" id="2072580"/>
    <lineage>
        <taxon>Eukaryota</taxon>
        <taxon>Metazoa</taxon>
        <taxon>Ecdysozoa</taxon>
        <taxon>Tardigrada</taxon>
        <taxon>Eutardigrada</taxon>
        <taxon>Parachela</taxon>
        <taxon>Hypsibioidea</taxon>
        <taxon>Hypsibiidae</taxon>
        <taxon>Hypsibius</taxon>
    </lineage>
</organism>
<feature type="region of interest" description="Disordered" evidence="2">
    <location>
        <begin position="132"/>
        <end position="165"/>
    </location>
</feature>
<dbReference type="SUPFAM" id="SSF50156">
    <property type="entry name" value="PDZ domain-like"/>
    <property type="match status" value="1"/>
</dbReference>
<feature type="domain" description="Peptidase S1" evidence="5">
    <location>
        <begin position="723"/>
        <end position="991"/>
    </location>
</feature>
<feature type="region of interest" description="Disordered" evidence="2">
    <location>
        <begin position="1103"/>
        <end position="1130"/>
    </location>
</feature>
<keyword evidence="3" id="KW-1133">Transmembrane helix</keyword>
<feature type="region of interest" description="Disordered" evidence="2">
    <location>
        <begin position="1254"/>
        <end position="1276"/>
    </location>
</feature>
<dbReference type="InterPro" id="IPR009003">
    <property type="entry name" value="Peptidase_S1_PA"/>
</dbReference>
<evidence type="ECO:0000259" key="4">
    <source>
        <dbReference type="PROSITE" id="PS50106"/>
    </source>
</evidence>
<dbReference type="PROSITE" id="PS50240">
    <property type="entry name" value="TRYPSIN_DOM"/>
    <property type="match status" value="1"/>
</dbReference>
<dbReference type="InterPro" id="IPR043504">
    <property type="entry name" value="Peptidase_S1_PA_chymotrypsin"/>
</dbReference>
<feature type="compositionally biased region" description="Polar residues" evidence="2">
    <location>
        <begin position="565"/>
        <end position="574"/>
    </location>
</feature>
<dbReference type="GO" id="GO:0006508">
    <property type="term" value="P:proteolysis"/>
    <property type="evidence" value="ECO:0007669"/>
    <property type="project" value="InterPro"/>
</dbReference>
<dbReference type="PROSITE" id="PS50106">
    <property type="entry name" value="PDZ"/>
    <property type="match status" value="1"/>
</dbReference>
<comment type="caution">
    <text evidence="6">The sequence shown here is derived from an EMBL/GenBank/DDBJ whole genome shotgun (WGS) entry which is preliminary data.</text>
</comment>
<dbReference type="SMART" id="SM00020">
    <property type="entry name" value="Tryp_SPc"/>
    <property type="match status" value="1"/>
</dbReference>
<feature type="compositionally biased region" description="Low complexity" evidence="2">
    <location>
        <begin position="455"/>
        <end position="469"/>
    </location>
</feature>
<feature type="compositionally biased region" description="Pro residues" evidence="2">
    <location>
        <begin position="423"/>
        <end position="432"/>
    </location>
</feature>
<feature type="compositionally biased region" description="Basic and acidic residues" evidence="2">
    <location>
        <begin position="545"/>
        <end position="555"/>
    </location>
</feature>
<feature type="domain" description="PDZ" evidence="4">
    <location>
        <begin position="193"/>
        <end position="258"/>
    </location>
</feature>
<dbReference type="Pfam" id="PF00595">
    <property type="entry name" value="PDZ"/>
    <property type="match status" value="1"/>
</dbReference>
<gene>
    <name evidence="6" type="ORF">BV898_07539</name>
</gene>
<dbReference type="CDD" id="cd00190">
    <property type="entry name" value="Tryp_SPc"/>
    <property type="match status" value="1"/>
</dbReference>
<evidence type="ECO:0000313" key="6">
    <source>
        <dbReference type="EMBL" id="OQV18336.1"/>
    </source>
</evidence>
<dbReference type="PROSITE" id="PS51257">
    <property type="entry name" value="PROKAR_LIPOPROTEIN"/>
    <property type="match status" value="1"/>
</dbReference>
<dbReference type="EMBL" id="MTYJ01000050">
    <property type="protein sequence ID" value="OQV18336.1"/>
    <property type="molecule type" value="Genomic_DNA"/>
</dbReference>
<dbReference type="InterPro" id="IPR001254">
    <property type="entry name" value="Trypsin_dom"/>
</dbReference>
<feature type="compositionally biased region" description="Polar residues" evidence="2">
    <location>
        <begin position="369"/>
        <end position="383"/>
    </location>
</feature>
<evidence type="ECO:0000313" key="7">
    <source>
        <dbReference type="Proteomes" id="UP000192578"/>
    </source>
</evidence>
<reference evidence="7" key="1">
    <citation type="submission" date="2017-01" db="EMBL/GenBank/DDBJ databases">
        <title>Comparative genomics of anhydrobiosis in the tardigrade Hypsibius dujardini.</title>
        <authorList>
            <person name="Yoshida Y."/>
            <person name="Koutsovoulos G."/>
            <person name="Laetsch D."/>
            <person name="Stevens L."/>
            <person name="Kumar S."/>
            <person name="Horikawa D."/>
            <person name="Ishino K."/>
            <person name="Komine S."/>
            <person name="Tomita M."/>
            <person name="Blaxter M."/>
            <person name="Arakawa K."/>
        </authorList>
    </citation>
    <scope>NUCLEOTIDE SEQUENCE [LARGE SCALE GENOMIC DNA]</scope>
    <source>
        <strain evidence="7">Z151</strain>
    </source>
</reference>
<dbReference type="SUPFAM" id="SSF50494">
    <property type="entry name" value="Trypsin-like serine proteases"/>
    <property type="match status" value="1"/>
</dbReference>
<feature type="compositionally biased region" description="Low complexity" evidence="2">
    <location>
        <begin position="1387"/>
        <end position="1407"/>
    </location>
</feature>
<evidence type="ECO:0000256" key="2">
    <source>
        <dbReference type="SAM" id="MobiDB-lite"/>
    </source>
</evidence>
<sequence length="1448" mass="157625">MFGNYKGIFGGACAFYLISGCSAQARIYSDGDIAGAVVGSILCTLVACCLIAFSFYWFYVRRRDGKIVFEDATKPGYRVGSSGRASDHENETIVLPKKRLTTTTGINNITHSPTTTSYENSGFHDEEVLVQRESHHHHHQPSHRHYNDVDWTKKPPTRSSNLTAAAVRTQSTLRRTASYGDKFSQKDEVDHIRVKLRGHDFTGLGFNICGNLRDGIYVQNVLQKGPAADSGVLEPGDRIMDVRVSFKNIVFEDALTILSYASPYDVTLSVKKDDVSRTGGGLSGGGHHPSSDQTNRRSWQPHTDPTRSTNDRLYFPLKRSQSNGDLDAISRRSSTATPPREQSPLRYRRERRASGEDRKDRRRAEESTGYASITAQPKTSPTPSIRHVLTTPSVSGRANVRRQRETSVSSEAAKEAATKKKPAPPVPPPPPLTRLEDIVDDYDDEEAFPPPPRPFSSVSESSNSSSVGSRRSRRAASHQEESRSVGASSMLNEIYQELDQNRSRQTENHTPSRRLQGKSPREYQTFEMIWTEGSESETSSIYGQHSDRAASRKDSGFPLTEHTYSRQPYSAQNSLDHHGSPQHQTGQTTSGSRLVLPINMEPSPSVSTPTSFTTDEEAERSGPLAQLCSSLNGLGKCSSNVFSCVFQNGYPNYFKANTSTGDCAQDEFCCLNLARPEDGSCAQRCGVSGTARQKAKASEGIKLDKNYDWESLSSGAQERSSRIVNGTTTDKYEFCWQGGVFVVDTDQLQNNSRTAVPIYIGGASLVGQDMALTAAHVLQPFITNANFIIFLAFGFRDIEDVTEIMNQSKAFNLDETPVFRVPNEMAFHSAYNDRTYENNVAIIRFNPLSCETSNICPICLSPVPANPFQPWKGTCFTSGWGATSNSSVARNLQKLEMVIPYPQDCIKSFMKLGLKNYDLPSTMLCADSAPGQRGGTCDRDGGSPLVCQTKYGNWELTGIVGVGINRCRQIPAPTLFTNVGYYYEWIQSYTQGTYQGGIEDTTTTSTTTTLPTTTTTTAIAQTIASVKIPYPPPLFEQFTTLTATLPPKSSTRRSPPSIFFTPSAANRFQFAPPKVFLPRPAPPLDEQQKKVLAFFQERTDDSPSVFPVPVQQSTTLTTPTTPTTTTSTSTSPAQTFAVLLNSSGSKKKADNVITDASSGSVKFFMTAGDGLIKKKSIQLGTEKLENRNAPLAGIQITSAETTTSTTVAATTTSTNPSTTTSSTSTIAKSSDTTPIIATSTTKSTNKPIQLQTPPAITMSKGEPFKPKQHPPSLDGSNSVVNSMTNSGWNKIVFRIRPNQDNPSILALLRERYKNSKLYTEGPSNSTSAAPTTTLPVVKPVTSATTTLATTAAVTPKIVMEFATNSTTRVSTIKPPVSTAAPISPRQTTAASTKSSSSTAAGTTRSSSPELITVVISGAQLANLQANLANMLRNETRHEPRPVGPSVMM</sequence>
<name>A0A1W0WT08_HYPEX</name>
<feature type="region of interest" description="Disordered" evidence="2">
    <location>
        <begin position="1205"/>
        <end position="1227"/>
    </location>
</feature>
<feature type="compositionally biased region" description="Basic and acidic residues" evidence="2">
    <location>
        <begin position="352"/>
        <end position="366"/>
    </location>
</feature>
<keyword evidence="1" id="KW-1015">Disulfide bond</keyword>
<feature type="compositionally biased region" description="Low complexity" evidence="2">
    <location>
        <begin position="602"/>
        <end position="613"/>
    </location>
</feature>
<feature type="region of interest" description="Disordered" evidence="2">
    <location>
        <begin position="534"/>
        <end position="616"/>
    </location>
</feature>
<dbReference type="SMART" id="SM00228">
    <property type="entry name" value="PDZ"/>
    <property type="match status" value="1"/>
</dbReference>
<dbReference type="GO" id="GO:0004252">
    <property type="term" value="F:serine-type endopeptidase activity"/>
    <property type="evidence" value="ECO:0007669"/>
    <property type="project" value="InterPro"/>
</dbReference>
<dbReference type="PANTHER" id="PTHR24253">
    <property type="entry name" value="TRANSMEMBRANE PROTEASE SERINE"/>
    <property type="match status" value="1"/>
</dbReference>